<keyword evidence="1" id="KW-0812">Transmembrane</keyword>
<dbReference type="EMBL" id="VCGU01000009">
    <property type="protein sequence ID" value="TRY70475.1"/>
    <property type="molecule type" value="Genomic_DNA"/>
</dbReference>
<evidence type="ECO:0000313" key="3">
    <source>
        <dbReference type="Proteomes" id="UP000318571"/>
    </source>
</evidence>
<name>A0A553NYG9_TIGCA</name>
<organism evidence="2 3">
    <name type="scientific">Tigriopus californicus</name>
    <name type="common">Marine copepod</name>
    <dbReference type="NCBI Taxonomy" id="6832"/>
    <lineage>
        <taxon>Eukaryota</taxon>
        <taxon>Metazoa</taxon>
        <taxon>Ecdysozoa</taxon>
        <taxon>Arthropoda</taxon>
        <taxon>Crustacea</taxon>
        <taxon>Multicrustacea</taxon>
        <taxon>Hexanauplia</taxon>
        <taxon>Copepoda</taxon>
        <taxon>Harpacticoida</taxon>
        <taxon>Harpacticidae</taxon>
        <taxon>Tigriopus</taxon>
    </lineage>
</organism>
<keyword evidence="1" id="KW-1133">Transmembrane helix</keyword>
<dbReference type="AlphaFoldDB" id="A0A553NYG9"/>
<keyword evidence="1" id="KW-0472">Membrane</keyword>
<accession>A0A553NYG9</accession>
<feature type="transmembrane region" description="Helical" evidence="1">
    <location>
        <begin position="103"/>
        <end position="124"/>
    </location>
</feature>
<proteinExistence type="predicted"/>
<dbReference type="Proteomes" id="UP000318571">
    <property type="component" value="Chromosome 9"/>
</dbReference>
<gene>
    <name evidence="2" type="ORF">TCAL_16429</name>
</gene>
<evidence type="ECO:0000256" key="1">
    <source>
        <dbReference type="SAM" id="Phobius"/>
    </source>
</evidence>
<evidence type="ECO:0000313" key="2">
    <source>
        <dbReference type="EMBL" id="TRY70475.1"/>
    </source>
</evidence>
<keyword evidence="3" id="KW-1185">Reference proteome</keyword>
<sequence length="157" mass="17544">MWGRLKGVLVQITIEPMLFLGAFSTILTLVPQNQLILYKTCLVPEFELSEEFCQQINQNANTTEYQDLIEPAVAQFNVFTVDGEQAVQYLYVVRIFTWGVNEYSAYTTVSSLISSCGICILAALKGRNISTTTNYPAPKMNLAEIVETPTFVARTSL</sequence>
<feature type="transmembrane region" description="Helical" evidence="1">
    <location>
        <begin position="12"/>
        <end position="30"/>
    </location>
</feature>
<protein>
    <submittedName>
        <fullName evidence="2">Uncharacterized protein</fullName>
    </submittedName>
</protein>
<reference evidence="2 3" key="1">
    <citation type="journal article" date="2018" name="Nat. Ecol. Evol.">
        <title>Genomic signatures of mitonuclear coevolution across populations of Tigriopus californicus.</title>
        <authorList>
            <person name="Barreto F.S."/>
            <person name="Watson E.T."/>
            <person name="Lima T.G."/>
            <person name="Willett C.S."/>
            <person name="Edmands S."/>
            <person name="Li W."/>
            <person name="Burton R.S."/>
        </authorList>
    </citation>
    <scope>NUCLEOTIDE SEQUENCE [LARGE SCALE GENOMIC DNA]</scope>
    <source>
        <strain evidence="2 3">San Diego</strain>
    </source>
</reference>
<comment type="caution">
    <text evidence="2">The sequence shown here is derived from an EMBL/GenBank/DDBJ whole genome shotgun (WGS) entry which is preliminary data.</text>
</comment>